<dbReference type="EMBL" id="JABWDC010000057">
    <property type="protein sequence ID" value="NUN87414.1"/>
    <property type="molecule type" value="Genomic_DNA"/>
</dbReference>
<reference evidence="1 2" key="1">
    <citation type="submission" date="2020-04" db="EMBL/GenBank/DDBJ databases">
        <authorList>
            <person name="Pieper L."/>
        </authorList>
    </citation>
    <scope>NUCLEOTIDE SEQUENCE [LARGE SCALE GENOMIC DNA]</scope>
    <source>
        <strain evidence="1 2">F22</strain>
    </source>
</reference>
<dbReference type="RefSeq" id="WP_008368705.1">
    <property type="nucleotide sequence ID" value="NZ_CP070062.1"/>
</dbReference>
<dbReference type="PANTHER" id="PTHR39550:SF1">
    <property type="entry name" value="SLL0658 PROTEIN"/>
    <property type="match status" value="1"/>
</dbReference>
<name>A0A849XWP0_9FIRM</name>
<sequence length="164" mass="18458">MIVVSDTTPLISLLKIKRVDLLKELFGEVLIPQAVFDELTSDKRFQVEADQICQKEFIFVKRVNVPESVNILKRATGLDQGESEAIVLTDELKADILLMDEARGRNVSAQMGLSIMGTIGILMAAYEEKELTADEVRECIDGLQRAGRHIGQRHYQMLLSRLKD</sequence>
<evidence type="ECO:0000313" key="1">
    <source>
        <dbReference type="EMBL" id="NUN87414.1"/>
    </source>
</evidence>
<dbReference type="PANTHER" id="PTHR39550">
    <property type="entry name" value="SLL0658 PROTEIN"/>
    <property type="match status" value="1"/>
</dbReference>
<organism evidence="1 2">
    <name type="scientific">Coprococcus comes</name>
    <dbReference type="NCBI Taxonomy" id="410072"/>
    <lineage>
        <taxon>Bacteria</taxon>
        <taxon>Bacillati</taxon>
        <taxon>Bacillota</taxon>
        <taxon>Clostridia</taxon>
        <taxon>Lachnospirales</taxon>
        <taxon>Lachnospiraceae</taxon>
        <taxon>Coprococcus</taxon>
    </lineage>
</organism>
<protein>
    <submittedName>
        <fullName evidence="1">DUF3368 domain-containing protein</fullName>
    </submittedName>
</protein>
<proteinExistence type="predicted"/>
<comment type="caution">
    <text evidence="1">The sequence shown here is derived from an EMBL/GenBank/DDBJ whole genome shotgun (WGS) entry which is preliminary data.</text>
</comment>
<dbReference type="GeneID" id="92826113"/>
<accession>A0A849XWP0</accession>
<evidence type="ECO:0000313" key="2">
    <source>
        <dbReference type="Proteomes" id="UP000554488"/>
    </source>
</evidence>
<reference evidence="1 2" key="2">
    <citation type="submission" date="2020-07" db="EMBL/GenBank/DDBJ databases">
        <title>Bacterial metabolism rescues the inhibition of intestinal drug absorption by food and drug additives.</title>
        <authorList>
            <person name="Zou L."/>
            <person name="Spanogiannopoulos P."/>
            <person name="Chien H.-C."/>
            <person name="Pieper L.M."/>
            <person name="Cai W."/>
            <person name="Khuri N."/>
            <person name="Pottel J."/>
            <person name="Vora B."/>
            <person name="Ni Z."/>
            <person name="Tsakalozou E."/>
            <person name="Zhang W."/>
            <person name="Shoichet B.K."/>
            <person name="Giacomini K.M."/>
            <person name="Turnbaugh P.J."/>
        </authorList>
    </citation>
    <scope>NUCLEOTIDE SEQUENCE [LARGE SCALE GENOMIC DNA]</scope>
    <source>
        <strain evidence="1 2">F22</strain>
    </source>
</reference>
<dbReference type="Proteomes" id="UP000554488">
    <property type="component" value="Unassembled WGS sequence"/>
</dbReference>
<dbReference type="AlphaFoldDB" id="A0A849XWP0"/>
<dbReference type="InterPro" id="IPR021799">
    <property type="entry name" value="PIN-like_prokaryotic"/>
</dbReference>
<dbReference type="Pfam" id="PF11848">
    <property type="entry name" value="DUF3368"/>
    <property type="match status" value="1"/>
</dbReference>
<gene>
    <name evidence="1" type="ORF">HUU93_12560</name>
</gene>